<accession>A0A5C5Y903</accession>
<dbReference type="Proteomes" id="UP000317238">
    <property type="component" value="Unassembled WGS sequence"/>
</dbReference>
<sequence length="69" mass="7532">MFKNLANHSLPVFARLATETKSSAPPLAPLIIIDSQSTNRFIATRVCYVSELVHMRSIPSQKVTASGFA</sequence>
<evidence type="ECO:0000313" key="2">
    <source>
        <dbReference type="Proteomes" id="UP000317238"/>
    </source>
</evidence>
<name>A0A5C5Y903_9PLAN</name>
<gene>
    <name evidence="1" type="ORF">Pan14r_21380</name>
</gene>
<protein>
    <submittedName>
        <fullName evidence="1">Uncharacterized protein</fullName>
    </submittedName>
</protein>
<reference evidence="1 2" key="1">
    <citation type="submission" date="2019-02" db="EMBL/GenBank/DDBJ databases">
        <title>Deep-cultivation of Planctomycetes and their phenomic and genomic characterization uncovers novel biology.</title>
        <authorList>
            <person name="Wiegand S."/>
            <person name="Jogler M."/>
            <person name="Boedeker C."/>
            <person name="Pinto D."/>
            <person name="Vollmers J."/>
            <person name="Rivas-Marin E."/>
            <person name="Kohn T."/>
            <person name="Peeters S.H."/>
            <person name="Heuer A."/>
            <person name="Rast P."/>
            <person name="Oberbeckmann S."/>
            <person name="Bunk B."/>
            <person name="Jeske O."/>
            <person name="Meyerdierks A."/>
            <person name="Storesund J.E."/>
            <person name="Kallscheuer N."/>
            <person name="Luecker S."/>
            <person name="Lage O.M."/>
            <person name="Pohl T."/>
            <person name="Merkel B.J."/>
            <person name="Hornburger P."/>
            <person name="Mueller R.-W."/>
            <person name="Bruemmer F."/>
            <person name="Labrenz M."/>
            <person name="Spormann A.M."/>
            <person name="Op Den Camp H."/>
            <person name="Overmann J."/>
            <person name="Amann R."/>
            <person name="Jetten M.S.M."/>
            <person name="Mascher T."/>
            <person name="Medema M.H."/>
            <person name="Devos D.P."/>
            <person name="Kaster A.-K."/>
            <person name="Ovreas L."/>
            <person name="Rohde M."/>
            <person name="Galperin M.Y."/>
            <person name="Jogler C."/>
        </authorList>
    </citation>
    <scope>NUCLEOTIDE SEQUENCE [LARGE SCALE GENOMIC DNA]</scope>
    <source>
        <strain evidence="1 2">Pan14r</strain>
    </source>
</reference>
<dbReference type="AlphaFoldDB" id="A0A5C5Y903"/>
<keyword evidence="2" id="KW-1185">Reference proteome</keyword>
<dbReference type="EMBL" id="SJPL01000001">
    <property type="protein sequence ID" value="TWT69842.1"/>
    <property type="molecule type" value="Genomic_DNA"/>
</dbReference>
<comment type="caution">
    <text evidence="1">The sequence shown here is derived from an EMBL/GenBank/DDBJ whole genome shotgun (WGS) entry which is preliminary data.</text>
</comment>
<proteinExistence type="predicted"/>
<evidence type="ECO:0000313" key="1">
    <source>
        <dbReference type="EMBL" id="TWT69842.1"/>
    </source>
</evidence>
<organism evidence="1 2">
    <name type="scientific">Crateriforma conspicua</name>
    <dbReference type="NCBI Taxonomy" id="2527996"/>
    <lineage>
        <taxon>Bacteria</taxon>
        <taxon>Pseudomonadati</taxon>
        <taxon>Planctomycetota</taxon>
        <taxon>Planctomycetia</taxon>
        <taxon>Planctomycetales</taxon>
        <taxon>Planctomycetaceae</taxon>
        <taxon>Crateriforma</taxon>
    </lineage>
</organism>